<feature type="region of interest" description="Disordered" evidence="1">
    <location>
        <begin position="1"/>
        <end position="123"/>
    </location>
</feature>
<gene>
    <name evidence="2" type="ORF">MCOS_LOCUS4567</name>
</gene>
<name>A0A0R3UCB8_MESCO</name>
<feature type="compositionally biased region" description="Polar residues" evidence="1">
    <location>
        <begin position="77"/>
        <end position="106"/>
    </location>
</feature>
<dbReference type="Proteomes" id="UP000267029">
    <property type="component" value="Unassembled WGS sequence"/>
</dbReference>
<organism evidence="2 3">
    <name type="scientific">Mesocestoides corti</name>
    <name type="common">Flatworm</name>
    <dbReference type="NCBI Taxonomy" id="53468"/>
    <lineage>
        <taxon>Eukaryota</taxon>
        <taxon>Metazoa</taxon>
        <taxon>Spiralia</taxon>
        <taxon>Lophotrochozoa</taxon>
        <taxon>Platyhelminthes</taxon>
        <taxon>Cestoda</taxon>
        <taxon>Eucestoda</taxon>
        <taxon>Cyclophyllidea</taxon>
        <taxon>Mesocestoididae</taxon>
        <taxon>Mesocestoides</taxon>
    </lineage>
</organism>
<evidence type="ECO:0000313" key="2">
    <source>
        <dbReference type="EMBL" id="VDD78564.1"/>
    </source>
</evidence>
<dbReference type="AlphaFoldDB" id="A0A0R3UCB8"/>
<reference evidence="4" key="2">
    <citation type="submission" date="2019-11" db="UniProtKB">
        <authorList>
            <consortium name="WormBaseParasite"/>
        </authorList>
    </citation>
    <scope>IDENTIFICATION</scope>
</reference>
<sequence length="123" mass="13059">MTKLQSSGVSETSSTNEAIDESHSSTMMNIPANFEHFPDNSSTVSRFHQPTFSTRSPNGPCFLMAATSAHSPCEVTSGHSVNRPLQTPRDTTAASSASPENLSPRSASPLIRVHTTPGLQTTS</sequence>
<evidence type="ECO:0000313" key="3">
    <source>
        <dbReference type="Proteomes" id="UP000267029"/>
    </source>
</evidence>
<dbReference type="STRING" id="53468.A0A0R3UCB8"/>
<evidence type="ECO:0000313" key="4">
    <source>
        <dbReference type="WBParaSite" id="MCU_013382-RA"/>
    </source>
</evidence>
<feature type="compositionally biased region" description="Polar residues" evidence="1">
    <location>
        <begin position="1"/>
        <end position="17"/>
    </location>
</feature>
<evidence type="ECO:0000256" key="1">
    <source>
        <dbReference type="SAM" id="MobiDB-lite"/>
    </source>
</evidence>
<dbReference type="WBParaSite" id="MCU_013382-RA">
    <property type="protein sequence ID" value="MCU_013382-RA"/>
    <property type="gene ID" value="MCU_013382"/>
</dbReference>
<accession>A0A0R3UCB8</accession>
<dbReference type="EMBL" id="UXSR01001868">
    <property type="protein sequence ID" value="VDD78564.1"/>
    <property type="molecule type" value="Genomic_DNA"/>
</dbReference>
<reference evidence="2 3" key="1">
    <citation type="submission" date="2018-10" db="EMBL/GenBank/DDBJ databases">
        <authorList>
            <consortium name="Pathogen Informatics"/>
        </authorList>
    </citation>
    <scope>NUCLEOTIDE SEQUENCE [LARGE SCALE GENOMIC DNA]</scope>
</reference>
<keyword evidence="3" id="KW-1185">Reference proteome</keyword>
<protein>
    <submittedName>
        <fullName evidence="2 4">Uncharacterized protein</fullName>
    </submittedName>
</protein>
<proteinExistence type="predicted"/>
<feature type="compositionally biased region" description="Polar residues" evidence="1">
    <location>
        <begin position="39"/>
        <end position="57"/>
    </location>
</feature>